<accession>A0A6B2JYL9</accession>
<dbReference type="Proteomes" id="UP000474757">
    <property type="component" value="Unassembled WGS sequence"/>
</dbReference>
<reference evidence="2 3" key="1">
    <citation type="submission" date="2020-02" db="EMBL/GenBank/DDBJ databases">
        <title>Pseudoroseicyclus tamarix, sp. nov., isolated from offshore sediment of a Tamarix chinensis forest.</title>
        <authorList>
            <person name="Gai Y."/>
        </authorList>
    </citation>
    <scope>NUCLEOTIDE SEQUENCE [LARGE SCALE GENOMIC DNA]</scope>
    <source>
        <strain evidence="2 3">CLL3-39</strain>
    </source>
</reference>
<dbReference type="SUPFAM" id="SSF56925">
    <property type="entry name" value="OMPA-like"/>
    <property type="match status" value="1"/>
</dbReference>
<dbReference type="RefSeq" id="WP_163890800.1">
    <property type="nucleotide sequence ID" value="NZ_JAAFYS010000001.1"/>
</dbReference>
<evidence type="ECO:0000256" key="1">
    <source>
        <dbReference type="SAM" id="SignalP"/>
    </source>
</evidence>
<evidence type="ECO:0008006" key="4">
    <source>
        <dbReference type="Google" id="ProtNLM"/>
    </source>
</evidence>
<keyword evidence="1" id="KW-0732">Signal</keyword>
<dbReference type="PROSITE" id="PS51257">
    <property type="entry name" value="PROKAR_LIPOPROTEIN"/>
    <property type="match status" value="1"/>
</dbReference>
<feature type="chain" id="PRO_5025537451" description="Transferrin-binding protein B C-lobe/N-lobe beta barrel domain-containing protein" evidence="1">
    <location>
        <begin position="18"/>
        <end position="206"/>
    </location>
</feature>
<dbReference type="Gene3D" id="2.40.160.90">
    <property type="match status" value="1"/>
</dbReference>
<organism evidence="2 3">
    <name type="scientific">Pseudoroseicyclus tamaricis</name>
    <dbReference type="NCBI Taxonomy" id="2705421"/>
    <lineage>
        <taxon>Bacteria</taxon>
        <taxon>Pseudomonadati</taxon>
        <taxon>Pseudomonadota</taxon>
        <taxon>Alphaproteobacteria</taxon>
        <taxon>Rhodobacterales</taxon>
        <taxon>Paracoccaceae</taxon>
        <taxon>Pseudoroseicyclus</taxon>
    </lineage>
</organism>
<protein>
    <recommendedName>
        <fullName evidence="4">Transferrin-binding protein B C-lobe/N-lobe beta barrel domain-containing protein</fullName>
    </recommendedName>
</protein>
<name>A0A6B2JYL9_9RHOB</name>
<dbReference type="InterPro" id="IPR011250">
    <property type="entry name" value="OMP/PagP_B-barrel"/>
</dbReference>
<dbReference type="AlphaFoldDB" id="A0A6B2JYL9"/>
<keyword evidence="3" id="KW-1185">Reference proteome</keyword>
<evidence type="ECO:0000313" key="2">
    <source>
        <dbReference type="EMBL" id="NDV00462.1"/>
    </source>
</evidence>
<proteinExistence type="predicted"/>
<evidence type="ECO:0000313" key="3">
    <source>
        <dbReference type="Proteomes" id="UP000474757"/>
    </source>
</evidence>
<sequence length="206" mass="20708">MKFLTTLAISGACLTLAACSGTGSGSGETGGGDDGILSDGLYELELPADTSVYGPAIVGEIDAWQQRNETGQAATNLPVSGTSTYRGGFAGSLGNDEEEVGLQGDATLMVNFGNQDVSGRFDGITGYEESGDSFPVSGGFELEGAFRHGHRISGDLSGTISDGSETAVIDGTLDAKLTGNGASGVLGTFEGSAGDLDLSGIFTADR</sequence>
<feature type="signal peptide" evidence="1">
    <location>
        <begin position="1"/>
        <end position="17"/>
    </location>
</feature>
<dbReference type="EMBL" id="JAAGAB010000001">
    <property type="protein sequence ID" value="NDV00462.1"/>
    <property type="molecule type" value="Genomic_DNA"/>
</dbReference>
<gene>
    <name evidence="2" type="ORF">GZA08_05695</name>
</gene>
<comment type="caution">
    <text evidence="2">The sequence shown here is derived from an EMBL/GenBank/DDBJ whole genome shotgun (WGS) entry which is preliminary data.</text>
</comment>